<proteinExistence type="predicted"/>
<keyword evidence="2" id="KW-1133">Transmembrane helix</keyword>
<dbReference type="PATRIC" id="fig|1212489.4.peg.766"/>
<accession>A0A0W0T0X7</accession>
<protein>
    <submittedName>
        <fullName evidence="3">Uncharacterized protein</fullName>
    </submittedName>
</protein>
<keyword evidence="2" id="KW-0812">Transmembrane</keyword>
<dbReference type="OrthoDB" id="5648655at2"/>
<feature type="transmembrane region" description="Helical" evidence="2">
    <location>
        <begin position="291"/>
        <end position="310"/>
    </location>
</feature>
<comment type="caution">
    <text evidence="3">The sequence shown here is derived from an EMBL/GenBank/DDBJ whole genome shotgun (WGS) entry which is preliminary data.</text>
</comment>
<reference evidence="3 4" key="1">
    <citation type="submission" date="2015-11" db="EMBL/GenBank/DDBJ databases">
        <title>Genomic analysis of 38 Legionella species identifies large and diverse effector repertoires.</title>
        <authorList>
            <person name="Burstein D."/>
            <person name="Amaro F."/>
            <person name="Zusman T."/>
            <person name="Lifshitz Z."/>
            <person name="Cohen O."/>
            <person name="Gilbert J.A."/>
            <person name="Pupko T."/>
            <person name="Shuman H.A."/>
            <person name="Segal G."/>
        </authorList>
    </citation>
    <scope>NUCLEOTIDE SEQUENCE [LARGE SCALE GENOMIC DNA]</scope>
    <source>
        <strain evidence="3 4">ATCC 700990</strain>
    </source>
</reference>
<keyword evidence="1" id="KW-0175">Coiled coil</keyword>
<evidence type="ECO:0000256" key="2">
    <source>
        <dbReference type="SAM" id="Phobius"/>
    </source>
</evidence>
<organism evidence="3 4">
    <name type="scientific">Legionella drozanskii LLAP-1</name>
    <dbReference type="NCBI Taxonomy" id="1212489"/>
    <lineage>
        <taxon>Bacteria</taxon>
        <taxon>Pseudomonadati</taxon>
        <taxon>Pseudomonadota</taxon>
        <taxon>Gammaproteobacteria</taxon>
        <taxon>Legionellales</taxon>
        <taxon>Legionellaceae</taxon>
        <taxon>Legionella</taxon>
    </lineage>
</organism>
<keyword evidence="4" id="KW-1185">Reference proteome</keyword>
<dbReference type="AlphaFoldDB" id="A0A0W0T0X7"/>
<dbReference type="RefSeq" id="WP_058495087.1">
    <property type="nucleotide sequence ID" value="NZ_CAAAIU010000015.1"/>
</dbReference>
<dbReference type="Proteomes" id="UP000054736">
    <property type="component" value="Unassembled WGS sequence"/>
</dbReference>
<evidence type="ECO:0000313" key="4">
    <source>
        <dbReference type="Proteomes" id="UP000054736"/>
    </source>
</evidence>
<gene>
    <name evidence="3" type="ORF">Ldro_0738</name>
</gene>
<name>A0A0W0T0X7_9GAMM</name>
<feature type="transmembrane region" description="Helical" evidence="2">
    <location>
        <begin position="226"/>
        <end position="245"/>
    </location>
</feature>
<evidence type="ECO:0000256" key="1">
    <source>
        <dbReference type="SAM" id="Coils"/>
    </source>
</evidence>
<sequence length="544" mass="61114">MAFHILPRITLNSDLDSINNYIQEEHASWVKKHAPSFINHEQIKGIQYGILNYPKLWSGTRFFETNIDVNIDEESKNKNNAFEEINKLIKDAKKSHSNQKKEIEEFEKQYKRFFNTLKERCLLKAITKTLESIDGPDLDKVKENFRKTLNYSSLLNMQTRFDCLQAHRDVTLLCYALRDQANPNAQKQIKQLEVLSKRLIDIHYVNAKKMNLLDAIAKDVTTVTSFIGLATGVTAAILALLSFAFPPLALPAVILGFISFVSYTSTIISTIKMAHEAAEYGRGPNPSDVKWLVTDILLAPLNLVGGLIFAKFADLFHSEHVQAIINTVGFVWNNVLSNFVPDAIEAKEVTIDLLEVGSSYTPKGQLKQTKSATSWKKMGSALALHDQEASDKIIAAKKSISTIHGVDGITAKNGRDFAYVRLTNDKAPTDLPITKSYHGHILLWDLGFIGLGTSILAQNIKDAVAAYKELKPDCTVVDRLSKLLIIQSRCTAYLNEFKLVETSKGRYNFVQELSEHVKKEIDNLNKFGHDNDQEAIVLVGFKSR</sequence>
<feature type="transmembrane region" description="Helical" evidence="2">
    <location>
        <begin position="252"/>
        <end position="271"/>
    </location>
</feature>
<keyword evidence="2" id="KW-0472">Membrane</keyword>
<feature type="coiled-coil region" evidence="1">
    <location>
        <begin position="71"/>
        <end position="109"/>
    </location>
</feature>
<dbReference type="EMBL" id="LNXY01000008">
    <property type="protein sequence ID" value="KTC89249.1"/>
    <property type="molecule type" value="Genomic_DNA"/>
</dbReference>
<evidence type="ECO:0000313" key="3">
    <source>
        <dbReference type="EMBL" id="KTC89249.1"/>
    </source>
</evidence>